<dbReference type="Pfam" id="PF00072">
    <property type="entry name" value="Response_reg"/>
    <property type="match status" value="1"/>
</dbReference>
<accession>A0A4Q5J2X8</accession>
<dbReference type="AlphaFoldDB" id="A0A4Q5J2X8"/>
<proteinExistence type="predicted"/>
<dbReference type="CDD" id="cd06170">
    <property type="entry name" value="LuxR_C_like"/>
    <property type="match status" value="1"/>
</dbReference>
<sequence>MSSLRVVLADDEAMVRAGLRLLVDGEPDLEVVGEAVDGEDAVRVVAATTPDVVLIDVRMPRLNGLDAARQILDASPGTRVLVLTTFDEDAVVDEAMRRGVTGFLLKSSPPEDLVEAVRRAARGQGVIDPSVVPGVISRYGAAPAARERSAALDVLTPRETDVLRMVGRGYSNAEIAAELFLGETTVKTHLGRVLDKLDLRDRPRAIAFAYESGLIAPGDADGAPGTP</sequence>
<evidence type="ECO:0000259" key="7">
    <source>
        <dbReference type="PROSITE" id="PS50110"/>
    </source>
</evidence>
<dbReference type="EMBL" id="SDPU01000020">
    <property type="protein sequence ID" value="RYU12990.1"/>
    <property type="molecule type" value="Genomic_DNA"/>
</dbReference>
<dbReference type="PROSITE" id="PS00622">
    <property type="entry name" value="HTH_LUXR_1"/>
    <property type="match status" value="1"/>
</dbReference>
<keyword evidence="2" id="KW-0805">Transcription regulation</keyword>
<dbReference type="SUPFAM" id="SSF52172">
    <property type="entry name" value="CheY-like"/>
    <property type="match status" value="1"/>
</dbReference>
<evidence type="ECO:0000259" key="6">
    <source>
        <dbReference type="PROSITE" id="PS50043"/>
    </source>
</evidence>
<dbReference type="RefSeq" id="WP_129986809.1">
    <property type="nucleotide sequence ID" value="NZ_SDPU01000020.1"/>
</dbReference>
<dbReference type="InterPro" id="IPR000792">
    <property type="entry name" value="Tscrpt_reg_LuxR_C"/>
</dbReference>
<dbReference type="PANTHER" id="PTHR43214:SF24">
    <property type="entry name" value="TRANSCRIPTIONAL REGULATORY PROTEIN NARL-RELATED"/>
    <property type="match status" value="1"/>
</dbReference>
<dbReference type="GO" id="GO:0003677">
    <property type="term" value="F:DNA binding"/>
    <property type="evidence" value="ECO:0007669"/>
    <property type="project" value="UniProtKB-KW"/>
</dbReference>
<dbReference type="InterPro" id="IPR058245">
    <property type="entry name" value="NreC/VraR/RcsB-like_REC"/>
</dbReference>
<comment type="caution">
    <text evidence="8">The sequence shown here is derived from an EMBL/GenBank/DDBJ whole genome shotgun (WGS) entry which is preliminary data.</text>
</comment>
<dbReference type="PROSITE" id="PS50110">
    <property type="entry name" value="RESPONSE_REGULATORY"/>
    <property type="match status" value="1"/>
</dbReference>
<evidence type="ECO:0000256" key="2">
    <source>
        <dbReference type="ARBA" id="ARBA00023015"/>
    </source>
</evidence>
<dbReference type="InterPro" id="IPR011006">
    <property type="entry name" value="CheY-like_superfamily"/>
</dbReference>
<dbReference type="GO" id="GO:0000160">
    <property type="term" value="P:phosphorelay signal transduction system"/>
    <property type="evidence" value="ECO:0007669"/>
    <property type="project" value="InterPro"/>
</dbReference>
<dbReference type="PANTHER" id="PTHR43214">
    <property type="entry name" value="TWO-COMPONENT RESPONSE REGULATOR"/>
    <property type="match status" value="1"/>
</dbReference>
<gene>
    <name evidence="8" type="ORF">ETU37_08590</name>
</gene>
<evidence type="ECO:0000313" key="9">
    <source>
        <dbReference type="Proteomes" id="UP000291189"/>
    </source>
</evidence>
<dbReference type="Pfam" id="PF00196">
    <property type="entry name" value="GerE"/>
    <property type="match status" value="1"/>
</dbReference>
<keyword evidence="9" id="KW-1185">Reference proteome</keyword>
<protein>
    <submittedName>
        <fullName evidence="8">Response regulator transcription factor</fullName>
    </submittedName>
</protein>
<dbReference type="SUPFAM" id="SSF46894">
    <property type="entry name" value="C-terminal effector domain of the bipartite response regulators"/>
    <property type="match status" value="1"/>
</dbReference>
<dbReference type="InterPro" id="IPR039420">
    <property type="entry name" value="WalR-like"/>
</dbReference>
<feature type="domain" description="Response regulatory" evidence="7">
    <location>
        <begin position="5"/>
        <end position="121"/>
    </location>
</feature>
<feature type="modified residue" description="4-aspartylphosphate" evidence="5">
    <location>
        <position position="56"/>
    </location>
</feature>
<name>A0A4Q5J2X8_9ACTN</name>
<dbReference type="Gene3D" id="3.40.50.2300">
    <property type="match status" value="1"/>
</dbReference>
<dbReference type="PRINTS" id="PR00038">
    <property type="entry name" value="HTHLUXR"/>
</dbReference>
<organism evidence="8 9">
    <name type="scientific">Nocardioides iriomotensis</name>
    <dbReference type="NCBI Taxonomy" id="715784"/>
    <lineage>
        <taxon>Bacteria</taxon>
        <taxon>Bacillati</taxon>
        <taxon>Actinomycetota</taxon>
        <taxon>Actinomycetes</taxon>
        <taxon>Propionibacteriales</taxon>
        <taxon>Nocardioidaceae</taxon>
        <taxon>Nocardioides</taxon>
    </lineage>
</organism>
<dbReference type="SMART" id="SM00448">
    <property type="entry name" value="REC"/>
    <property type="match status" value="1"/>
</dbReference>
<dbReference type="PROSITE" id="PS50043">
    <property type="entry name" value="HTH_LUXR_2"/>
    <property type="match status" value="1"/>
</dbReference>
<evidence type="ECO:0000256" key="1">
    <source>
        <dbReference type="ARBA" id="ARBA00022553"/>
    </source>
</evidence>
<evidence type="ECO:0000256" key="4">
    <source>
        <dbReference type="ARBA" id="ARBA00023163"/>
    </source>
</evidence>
<reference evidence="8 9" key="1">
    <citation type="submission" date="2019-01" db="EMBL/GenBank/DDBJ databases">
        <title>Nocardioides guangzhouensis sp. nov., an actinobacterium isolated from soil.</title>
        <authorList>
            <person name="Fu Y."/>
            <person name="Cai Y."/>
            <person name="Lin Z."/>
            <person name="Chen P."/>
        </authorList>
    </citation>
    <scope>NUCLEOTIDE SEQUENCE [LARGE SCALE GENOMIC DNA]</scope>
    <source>
        <strain evidence="8 9">NBRC 105384</strain>
    </source>
</reference>
<evidence type="ECO:0000256" key="5">
    <source>
        <dbReference type="PROSITE-ProRule" id="PRU00169"/>
    </source>
</evidence>
<dbReference type="GO" id="GO:0006355">
    <property type="term" value="P:regulation of DNA-templated transcription"/>
    <property type="evidence" value="ECO:0007669"/>
    <property type="project" value="InterPro"/>
</dbReference>
<feature type="domain" description="HTH luxR-type" evidence="6">
    <location>
        <begin position="148"/>
        <end position="213"/>
    </location>
</feature>
<dbReference type="CDD" id="cd17535">
    <property type="entry name" value="REC_NarL-like"/>
    <property type="match status" value="1"/>
</dbReference>
<dbReference type="SMART" id="SM00421">
    <property type="entry name" value="HTH_LUXR"/>
    <property type="match status" value="1"/>
</dbReference>
<keyword evidence="3" id="KW-0238">DNA-binding</keyword>
<keyword evidence="1 5" id="KW-0597">Phosphoprotein</keyword>
<dbReference type="Proteomes" id="UP000291189">
    <property type="component" value="Unassembled WGS sequence"/>
</dbReference>
<keyword evidence="4" id="KW-0804">Transcription</keyword>
<dbReference type="InterPro" id="IPR001789">
    <property type="entry name" value="Sig_transdc_resp-reg_receiver"/>
</dbReference>
<dbReference type="OrthoDB" id="9808843at2"/>
<evidence type="ECO:0000313" key="8">
    <source>
        <dbReference type="EMBL" id="RYU12990.1"/>
    </source>
</evidence>
<evidence type="ECO:0000256" key="3">
    <source>
        <dbReference type="ARBA" id="ARBA00023125"/>
    </source>
</evidence>
<dbReference type="InterPro" id="IPR016032">
    <property type="entry name" value="Sig_transdc_resp-reg_C-effctor"/>
</dbReference>